<dbReference type="EMBL" id="QEFP01000002">
    <property type="protein sequence ID" value="PVU68851.1"/>
    <property type="molecule type" value="Genomic_DNA"/>
</dbReference>
<reference evidence="3" key="2">
    <citation type="submission" date="2017-05" db="EMBL/GenBank/DDBJ databases">
        <authorList>
            <person name="Song R."/>
            <person name="Chenine A.L."/>
            <person name="Ruprecht R.M."/>
        </authorList>
    </citation>
    <scope>NUCLEOTIDE SEQUENCE</scope>
    <source>
        <strain evidence="3">SCGC AB-777_F03</strain>
    </source>
</reference>
<comment type="caution">
    <text evidence="3">The sequence shown here is derived from an EMBL/GenBank/DDBJ whole genome shotgun (WGS) entry which is preliminary data.</text>
</comment>
<reference evidence="3" key="1">
    <citation type="journal article" date="2015" name="Appl. Environ. Microbiol.">
        <title>Nanoarchaeota, Their Sulfolobales Host, and Nanoarchaeota Virus Distribution across Yellowstone National Park Hot Springs.</title>
        <authorList>
            <person name="Munson-McGee J.H."/>
            <person name="Field E.K."/>
            <person name="Bateson M."/>
            <person name="Rooney C."/>
            <person name="Stepanauskas R."/>
            <person name="Young M.J."/>
        </authorList>
    </citation>
    <scope>NUCLEOTIDE SEQUENCE [LARGE SCALE GENOMIC DNA]</scope>
    <source>
        <strain evidence="3">SCGC AB-777_F03</strain>
    </source>
</reference>
<evidence type="ECO:0000313" key="2">
    <source>
        <dbReference type="EMBL" id="MCC5446855.1"/>
    </source>
</evidence>
<sequence>MKFLVTSDLHLPIFYKEFYESLNNINEKIDFVILCGDIIDNKEHIYLKKLYYLLTNKFGNIKIFSTFGNNEASILLNGEKDKDFYRREYNFINWLDYEYYNLGEYYLLGFEGFPERTWKMVNIENIKEYYSKKLENIFNSLDKKIIVFSHYGLLRDTVLGDPAPEWALYSKYIENLIKKYSDKIIYGFHGHAHHSKNYKTKINNTEIYNVAFPLHKKPLIFEI</sequence>
<dbReference type="RefSeq" id="WP_228615073.1">
    <property type="nucleotide sequence ID" value="NZ_QEFP02000003.1"/>
</dbReference>
<evidence type="ECO:0000313" key="3">
    <source>
        <dbReference type="EMBL" id="PVU68851.1"/>
    </source>
</evidence>
<reference evidence="2" key="4">
    <citation type="submission" date="2021-11" db="EMBL/GenBank/DDBJ databases">
        <authorList>
            <person name="Munson-Mcgee J."/>
            <person name="Field E."/>
            <person name="Bateson M."/>
            <person name="Rooney C."/>
            <person name="Stepanauskas R."/>
            <person name="Young M."/>
        </authorList>
    </citation>
    <scope>NUCLEOTIDE SEQUENCE</scope>
    <source>
        <strain evidence="2">SCGC AB-777_F03</strain>
    </source>
</reference>
<dbReference type="AlphaFoldDB" id="A0A2T9WLY8"/>
<feature type="domain" description="Calcineurin-like phosphoesterase" evidence="1">
    <location>
        <begin position="1"/>
        <end position="194"/>
    </location>
</feature>
<dbReference type="EMBL" id="QEFP02000003">
    <property type="protein sequence ID" value="MCC5446855.1"/>
    <property type="molecule type" value="Genomic_DNA"/>
</dbReference>
<name>A0A2T9WLY8_NANST</name>
<dbReference type="Gene3D" id="3.60.21.10">
    <property type="match status" value="1"/>
</dbReference>
<reference evidence="2" key="3">
    <citation type="submission" date="2017-05" db="EMBL/GenBank/DDBJ databases">
        <authorList>
            <person name="Munson-Mcgee J.H."/>
        </authorList>
    </citation>
    <scope>NUCLEOTIDE SEQUENCE</scope>
    <source>
        <strain evidence="2">SCGC AB-777_F03</strain>
    </source>
</reference>
<evidence type="ECO:0000259" key="1">
    <source>
        <dbReference type="Pfam" id="PF00149"/>
    </source>
</evidence>
<gene>
    <name evidence="2" type="ORF">DDW03_000330</name>
    <name evidence="3" type="ORF">DDW03_00730</name>
</gene>
<dbReference type="SUPFAM" id="SSF56300">
    <property type="entry name" value="Metallo-dependent phosphatases"/>
    <property type="match status" value="1"/>
</dbReference>
<dbReference type="GO" id="GO:0016787">
    <property type="term" value="F:hydrolase activity"/>
    <property type="evidence" value="ECO:0007669"/>
    <property type="project" value="InterPro"/>
</dbReference>
<organism evidence="3">
    <name type="scientific">Nanobsidianus stetteri</name>
    <dbReference type="NCBI Taxonomy" id="1294122"/>
    <lineage>
        <taxon>Archaea</taxon>
        <taxon>Nanobdellota</taxon>
        <taxon>Candidatus Nanoarchaeia</taxon>
        <taxon>Nanoarchaeales</taxon>
        <taxon>Nanopusillaceae</taxon>
        <taxon>Candidatus Nanobsidianus</taxon>
    </lineage>
</organism>
<dbReference type="Pfam" id="PF00149">
    <property type="entry name" value="Metallophos"/>
    <property type="match status" value="1"/>
</dbReference>
<proteinExistence type="predicted"/>
<dbReference type="Proteomes" id="UP000245509">
    <property type="component" value="Unassembled WGS sequence"/>
</dbReference>
<dbReference type="InterPro" id="IPR004843">
    <property type="entry name" value="Calcineurin-like_PHP"/>
</dbReference>
<dbReference type="InterPro" id="IPR029052">
    <property type="entry name" value="Metallo-depent_PP-like"/>
</dbReference>
<accession>A0A2T9WLY8</accession>
<protein>
    <submittedName>
        <fullName evidence="2">Metallophosphoesterase</fullName>
    </submittedName>
</protein>